<feature type="region of interest" description="Disordered" evidence="9">
    <location>
        <begin position="256"/>
        <end position="275"/>
    </location>
</feature>
<proteinExistence type="predicted"/>
<dbReference type="Pfam" id="PF12874">
    <property type="entry name" value="zf-met"/>
    <property type="match status" value="1"/>
</dbReference>
<dbReference type="GO" id="GO:0005634">
    <property type="term" value="C:nucleus"/>
    <property type="evidence" value="ECO:0007669"/>
    <property type="project" value="UniProtKB-SubCell"/>
</dbReference>
<dbReference type="FunFam" id="3.30.160.60:FF:000202">
    <property type="entry name" value="Zinc finger protein 574"/>
    <property type="match status" value="1"/>
</dbReference>
<keyword evidence="3" id="KW-0677">Repeat</keyword>
<evidence type="ECO:0000256" key="4">
    <source>
        <dbReference type="ARBA" id="ARBA00022771"/>
    </source>
</evidence>
<feature type="domain" description="C2H2-type" evidence="10">
    <location>
        <begin position="544"/>
        <end position="567"/>
    </location>
</feature>
<keyword evidence="2 8" id="KW-0479">Metal-binding</keyword>
<feature type="domain" description="C2H2-type" evidence="10">
    <location>
        <begin position="516"/>
        <end position="543"/>
    </location>
</feature>
<dbReference type="Gene3D" id="3.30.160.60">
    <property type="entry name" value="Classic Zinc Finger"/>
    <property type="match status" value="5"/>
</dbReference>
<protein>
    <submittedName>
        <fullName evidence="13">Zinc finger protein 660-like isoform X1</fullName>
    </submittedName>
</protein>
<dbReference type="InterPro" id="IPR036236">
    <property type="entry name" value="Znf_C2H2_sf"/>
</dbReference>
<evidence type="ECO:0000256" key="5">
    <source>
        <dbReference type="ARBA" id="ARBA00022833"/>
    </source>
</evidence>
<feature type="binding site" evidence="8">
    <location>
        <position position="11"/>
    </location>
    <ligand>
        <name>Zn(2+)</name>
        <dbReference type="ChEBI" id="CHEBI:29105"/>
    </ligand>
</feature>
<reference evidence="13" key="1">
    <citation type="submission" date="2025-08" db="UniProtKB">
        <authorList>
            <consortium name="RefSeq"/>
        </authorList>
    </citation>
    <scope>IDENTIFICATION</scope>
    <source>
        <tissue evidence="13">Silk gland</tissue>
    </source>
</reference>
<feature type="domain" description="C2H2-type" evidence="10">
    <location>
        <begin position="373"/>
        <end position="400"/>
    </location>
</feature>
<feature type="binding site" evidence="8">
    <location>
        <position position="52"/>
    </location>
    <ligand>
        <name>Zn(2+)</name>
        <dbReference type="ChEBI" id="CHEBI:29105"/>
    </ligand>
</feature>
<evidence type="ECO:0000256" key="7">
    <source>
        <dbReference type="PROSITE-ProRule" id="PRU00042"/>
    </source>
</evidence>
<dbReference type="PANTHER" id="PTHR19818:SF139">
    <property type="entry name" value="PAIR-RULE PROTEIN ODD-PAIRED"/>
    <property type="match status" value="1"/>
</dbReference>
<organism evidence="12 13">
    <name type="scientific">Bombyx mandarina</name>
    <name type="common">Wild silk moth</name>
    <name type="synonym">Wild silkworm</name>
    <dbReference type="NCBI Taxonomy" id="7092"/>
    <lineage>
        <taxon>Eukaryota</taxon>
        <taxon>Metazoa</taxon>
        <taxon>Ecdysozoa</taxon>
        <taxon>Arthropoda</taxon>
        <taxon>Hexapoda</taxon>
        <taxon>Insecta</taxon>
        <taxon>Pterygota</taxon>
        <taxon>Neoptera</taxon>
        <taxon>Endopterygota</taxon>
        <taxon>Lepidoptera</taxon>
        <taxon>Glossata</taxon>
        <taxon>Ditrysia</taxon>
        <taxon>Bombycoidea</taxon>
        <taxon>Bombycidae</taxon>
        <taxon>Bombycinae</taxon>
        <taxon>Bombyx</taxon>
    </lineage>
</organism>
<keyword evidence="12" id="KW-1185">Reference proteome</keyword>
<feature type="domain" description="C2H2-type" evidence="10">
    <location>
        <begin position="433"/>
        <end position="460"/>
    </location>
</feature>
<dbReference type="GO" id="GO:0008270">
    <property type="term" value="F:zinc ion binding"/>
    <property type="evidence" value="ECO:0007669"/>
    <property type="project" value="UniProtKB-UniRule"/>
</dbReference>
<dbReference type="RefSeq" id="XP_028039151.1">
    <property type="nucleotide sequence ID" value="XM_028183350.1"/>
</dbReference>
<dbReference type="SUPFAM" id="SSF57716">
    <property type="entry name" value="Glucocorticoid receptor-like (DNA-binding domain)"/>
    <property type="match status" value="1"/>
</dbReference>
<dbReference type="GO" id="GO:0045944">
    <property type="term" value="P:positive regulation of transcription by RNA polymerase II"/>
    <property type="evidence" value="ECO:0007669"/>
    <property type="project" value="UniProtKB-ARBA"/>
</dbReference>
<sequence>MPIIKDLCRLCATQDEFSKDLLDESNRNVLNLIEDFLRIIICENDTLPTKICLNCEEKMVSLQLFILECNKTQEALSSMLMDLETSELDEKKDDILLTVTDVHIKSEVKDENADYTINTAVPDLLAYQKSEELCDYQSNDISCGDDDDEDAYSDDNITIASLKLLTKKELKKKIPTEEDTRNMKEILRKDNLKIKDLVKLECVFCEEQKMQTWSMLQYHYAKVHHCKPVVYCLCGLEIKSKSVLYKHLSDHKIESRKLRKAENGHSTESGKDSEQYPKQKVSDFVNFTCVDCHKKCSSWYSLKSHCIAAHKTLPVVKCVCGIVLKSKSIMYKHVNDHRNPNMFSCDKCPRITKTLSAMNKHKFKHIPKADRKYPCSSCEKTFKTKETLKSHERSHIPVQERKIFNCEVCNMKFTTRSSVVSHKRVVHDKIKAYVCDLCGYACGTNGELRQHRAIHSDDKPFVCDKCDKTFKTYSNLKTHMDIHEDTSYECFICRRVLNSRRTLRKHLLVHEDKCRHVCSYCNKAFKRRQTLKVHMYTHTGVKPLTCKLCDERFAYASTLRSHRMRCHPELMVPDGRAAYPAANYNHVPVSNNYIKNDMAPANPVAKNEVEAL</sequence>
<dbReference type="OrthoDB" id="6077919at2759"/>
<accession>A0A6J2KA40</accession>
<keyword evidence="4 7" id="KW-0863">Zinc-finger</keyword>
<evidence type="ECO:0000256" key="2">
    <source>
        <dbReference type="ARBA" id="ARBA00022723"/>
    </source>
</evidence>
<dbReference type="GO" id="GO:0000981">
    <property type="term" value="F:DNA-binding transcription factor activity, RNA polymerase II-specific"/>
    <property type="evidence" value="ECO:0007669"/>
    <property type="project" value="TreeGrafter"/>
</dbReference>
<dbReference type="AlphaFoldDB" id="A0A6J2KA40"/>
<gene>
    <name evidence="13" type="primary">LOC114249696</name>
</gene>
<name>A0A6J2KA40_BOMMA</name>
<dbReference type="InterPro" id="IPR012934">
    <property type="entry name" value="Znf_AD"/>
</dbReference>
<evidence type="ECO:0000259" key="11">
    <source>
        <dbReference type="PROSITE" id="PS51915"/>
    </source>
</evidence>
<evidence type="ECO:0000256" key="1">
    <source>
        <dbReference type="ARBA" id="ARBA00004123"/>
    </source>
</evidence>
<evidence type="ECO:0000256" key="3">
    <source>
        <dbReference type="ARBA" id="ARBA00022737"/>
    </source>
</evidence>
<feature type="binding site" evidence="8">
    <location>
        <position position="8"/>
    </location>
    <ligand>
        <name>Zn(2+)</name>
        <dbReference type="ChEBI" id="CHEBI:29105"/>
    </ligand>
</feature>
<dbReference type="Gene3D" id="3.40.1800.20">
    <property type="match status" value="1"/>
</dbReference>
<evidence type="ECO:0000256" key="6">
    <source>
        <dbReference type="ARBA" id="ARBA00023242"/>
    </source>
</evidence>
<evidence type="ECO:0000256" key="9">
    <source>
        <dbReference type="SAM" id="MobiDB-lite"/>
    </source>
</evidence>
<dbReference type="KEGG" id="bman:114249696"/>
<feature type="binding site" evidence="8">
    <location>
        <position position="55"/>
    </location>
    <ligand>
        <name>Zn(2+)</name>
        <dbReference type="ChEBI" id="CHEBI:29105"/>
    </ligand>
</feature>
<comment type="subcellular location">
    <subcellularLocation>
        <location evidence="1">Nucleus</location>
    </subcellularLocation>
</comment>
<keyword evidence="6" id="KW-0539">Nucleus</keyword>
<evidence type="ECO:0000256" key="8">
    <source>
        <dbReference type="PROSITE-ProRule" id="PRU01263"/>
    </source>
</evidence>
<feature type="domain" description="ZAD" evidence="11">
    <location>
        <begin position="6"/>
        <end position="79"/>
    </location>
</feature>
<dbReference type="SMART" id="SM00868">
    <property type="entry name" value="zf-AD"/>
    <property type="match status" value="2"/>
</dbReference>
<dbReference type="PROSITE" id="PS50157">
    <property type="entry name" value="ZINC_FINGER_C2H2_2"/>
    <property type="match status" value="7"/>
</dbReference>
<dbReference type="FunFam" id="3.30.160.60:FF:000145">
    <property type="entry name" value="Zinc finger protein 574"/>
    <property type="match status" value="1"/>
</dbReference>
<evidence type="ECO:0000313" key="12">
    <source>
        <dbReference type="Proteomes" id="UP000504629"/>
    </source>
</evidence>
<dbReference type="PROSITE" id="PS00028">
    <property type="entry name" value="ZINC_FINGER_C2H2_1"/>
    <property type="match status" value="8"/>
</dbReference>
<feature type="domain" description="C2H2-type" evidence="10">
    <location>
        <begin position="488"/>
        <end position="515"/>
    </location>
</feature>
<feature type="domain" description="C2H2-type" evidence="10">
    <location>
        <begin position="461"/>
        <end position="488"/>
    </location>
</feature>
<keyword evidence="5 8" id="KW-0862">Zinc</keyword>
<evidence type="ECO:0000259" key="10">
    <source>
        <dbReference type="PROSITE" id="PS50157"/>
    </source>
</evidence>
<dbReference type="GO" id="GO:0000978">
    <property type="term" value="F:RNA polymerase II cis-regulatory region sequence-specific DNA binding"/>
    <property type="evidence" value="ECO:0007669"/>
    <property type="project" value="TreeGrafter"/>
</dbReference>
<evidence type="ECO:0000313" key="13">
    <source>
        <dbReference type="RefSeq" id="XP_028039151.1"/>
    </source>
</evidence>
<dbReference type="GO" id="GO:0032502">
    <property type="term" value="P:developmental process"/>
    <property type="evidence" value="ECO:0007669"/>
    <property type="project" value="UniProtKB-ARBA"/>
</dbReference>
<dbReference type="Pfam" id="PF00096">
    <property type="entry name" value="zf-C2H2"/>
    <property type="match status" value="3"/>
</dbReference>
<dbReference type="SMART" id="SM00355">
    <property type="entry name" value="ZnF_C2H2"/>
    <property type="match status" value="12"/>
</dbReference>
<feature type="domain" description="C2H2-type" evidence="10">
    <location>
        <begin position="404"/>
        <end position="432"/>
    </location>
</feature>
<dbReference type="GeneID" id="114249696"/>
<dbReference type="InterPro" id="IPR013087">
    <property type="entry name" value="Znf_C2H2_type"/>
</dbReference>
<dbReference type="InterPro" id="IPR050329">
    <property type="entry name" value="GLI_C2H2-zinc-finger"/>
</dbReference>
<dbReference type="PROSITE" id="PS51915">
    <property type="entry name" value="ZAD"/>
    <property type="match status" value="1"/>
</dbReference>
<dbReference type="Proteomes" id="UP000504629">
    <property type="component" value="Unplaced"/>
</dbReference>
<dbReference type="PANTHER" id="PTHR19818">
    <property type="entry name" value="ZINC FINGER PROTEIN ZIC AND GLI"/>
    <property type="match status" value="1"/>
</dbReference>
<dbReference type="SUPFAM" id="SSF57667">
    <property type="entry name" value="beta-beta-alpha zinc fingers"/>
    <property type="match status" value="4"/>
</dbReference>